<organism evidence="2 3">
    <name type="scientific">Mycolicibacterium smegmatis (strain ATCC 700084 / mc(2)155)</name>
    <name type="common">Mycobacterium smegmatis</name>
    <dbReference type="NCBI Taxonomy" id="246196"/>
    <lineage>
        <taxon>Bacteria</taxon>
        <taxon>Bacillati</taxon>
        <taxon>Actinomycetota</taxon>
        <taxon>Actinomycetes</taxon>
        <taxon>Mycobacteriales</taxon>
        <taxon>Mycobacteriaceae</taxon>
        <taxon>Mycolicibacterium</taxon>
    </lineage>
</organism>
<dbReference type="EMBL" id="CP000480">
    <property type="protein sequence ID" value="ABK70183.1"/>
    <property type="molecule type" value="Genomic_DNA"/>
</dbReference>
<dbReference type="STRING" id="246196.MSMEG_2452"/>
<evidence type="ECO:0000256" key="1">
    <source>
        <dbReference type="SAM" id="MobiDB-lite"/>
    </source>
</evidence>
<gene>
    <name evidence="2" type="ordered locus">MSMEG_2452</name>
</gene>
<feature type="compositionally biased region" description="Low complexity" evidence="1">
    <location>
        <begin position="59"/>
        <end position="69"/>
    </location>
</feature>
<keyword evidence="3" id="KW-1185">Reference proteome</keyword>
<accession>A0QV54</accession>
<proteinExistence type="predicted"/>
<evidence type="ECO:0000313" key="2">
    <source>
        <dbReference type="EMBL" id="ABK70183.1"/>
    </source>
</evidence>
<feature type="region of interest" description="Disordered" evidence="1">
    <location>
        <begin position="39"/>
        <end position="69"/>
    </location>
</feature>
<dbReference type="Proteomes" id="UP000000757">
    <property type="component" value="Chromosome"/>
</dbReference>
<dbReference type="KEGG" id="msb:LJ00_12200"/>
<reference evidence="2 3" key="1">
    <citation type="submission" date="2006-10" db="EMBL/GenBank/DDBJ databases">
        <authorList>
            <person name="Fleischmann R.D."/>
            <person name="Dodson R.J."/>
            <person name="Haft D.H."/>
            <person name="Merkel J.S."/>
            <person name="Nelson W.C."/>
            <person name="Fraser C.M."/>
        </authorList>
    </citation>
    <scope>NUCLEOTIDE SEQUENCE [LARGE SCALE GENOMIC DNA]</scope>
    <source>
        <strain evidence="3">ATCC 700084 / mc(2)155</strain>
    </source>
</reference>
<protein>
    <submittedName>
        <fullName evidence="2">Uncharacterized protein</fullName>
    </submittedName>
</protein>
<dbReference type="PaxDb" id="246196-MSMEI_2390"/>
<dbReference type="AlphaFoldDB" id="A0QV54"/>
<sequence>MSPDVELIGVPFDGYGRLGNQARAAEALRSAGIAGAFGAARSDRTHPRRPSARGGFSVAAGPGRGARAA</sequence>
<dbReference type="PATRIC" id="fig|246196.56.peg.2449"/>
<evidence type="ECO:0000313" key="3">
    <source>
        <dbReference type="Proteomes" id="UP000000757"/>
    </source>
</evidence>
<dbReference type="KEGG" id="msm:MSMEG_2452"/>
<dbReference type="OrthoDB" id="7331788at2"/>
<name>A0QV54_MYCS2</name>